<dbReference type="Pfam" id="PF13385">
    <property type="entry name" value="Laminin_G_3"/>
    <property type="match status" value="1"/>
</dbReference>
<dbReference type="InterPro" id="IPR050865">
    <property type="entry name" value="BEACH_Domain"/>
</dbReference>
<feature type="domain" description="BEACH-type PH" evidence="2">
    <location>
        <begin position="2145"/>
        <end position="2226"/>
    </location>
</feature>
<dbReference type="Gene3D" id="2.60.120.200">
    <property type="match status" value="1"/>
</dbReference>
<feature type="compositionally biased region" description="Pro residues" evidence="1">
    <location>
        <begin position="1640"/>
        <end position="1649"/>
    </location>
</feature>
<feature type="compositionally biased region" description="Polar residues" evidence="1">
    <location>
        <begin position="1248"/>
        <end position="1268"/>
    </location>
</feature>
<proteinExistence type="predicted"/>
<dbReference type="PROSITE" id="PS51783">
    <property type="entry name" value="PH_BEACH"/>
    <property type="match status" value="1"/>
</dbReference>
<dbReference type="Gene3D" id="2.30.29.30">
    <property type="entry name" value="Pleckstrin-homology domain (PH domain)/Phosphotyrosine-binding domain (PTB)"/>
    <property type="match status" value="1"/>
</dbReference>
<dbReference type="Proteomes" id="UP000494165">
    <property type="component" value="Unassembled WGS sequence"/>
</dbReference>
<dbReference type="PANTHER" id="PTHR13743">
    <property type="entry name" value="BEIGE/BEACH-RELATED"/>
    <property type="match status" value="1"/>
</dbReference>
<evidence type="ECO:0000259" key="2">
    <source>
        <dbReference type="PROSITE" id="PS51783"/>
    </source>
</evidence>
<dbReference type="InterPro" id="IPR010508">
    <property type="entry name" value="NBEA-like_DUF1088"/>
</dbReference>
<feature type="compositionally biased region" description="Basic and acidic residues" evidence="1">
    <location>
        <begin position="1140"/>
        <end position="1150"/>
    </location>
</feature>
<protein>
    <recommendedName>
        <fullName evidence="2">BEACH-type PH domain-containing protein</fullName>
    </recommendedName>
</protein>
<reference evidence="3 4" key="1">
    <citation type="submission" date="2020-04" db="EMBL/GenBank/DDBJ databases">
        <authorList>
            <person name="Alioto T."/>
            <person name="Alioto T."/>
            <person name="Gomez Garrido J."/>
        </authorList>
    </citation>
    <scope>NUCLEOTIDE SEQUENCE [LARGE SCALE GENOMIC DNA]</scope>
</reference>
<dbReference type="EMBL" id="CADEPI010000100">
    <property type="protein sequence ID" value="CAB3374566.1"/>
    <property type="molecule type" value="Genomic_DNA"/>
</dbReference>
<dbReference type="PANTHER" id="PTHR13743:SF162">
    <property type="entry name" value="NEUROBEACHIN"/>
    <property type="match status" value="1"/>
</dbReference>
<sequence>MEQDTCRESIGGEQKAVATQEQQLRLAEIWSVFIAILRKSVRNLQACTDVGLIEHVLIRLSRAETVVADLLIEMLGVLASYSITVKELKLLFGAMKAANGKWPRHSAKLLNVLRQMPHRTGPDVFFSFPGRKGSAIVLPPLARWPYENGFTFTTWFRLDPINSVNIEREKPYLYCFKNSKGVGYSAHFVGNCLVLTSMKVKGKGFQHCVKYEFQPRKWYMIAVVYIYNRWTKSEIKCFVNGQLASSTEMAWFVSTNEPFDKCYIGATPELDEERVFCGQMSAIYLFGEALTTHQVCAMHRLGPGYKSQFRFDNECYLNLPDNHKRVSLDDEISVDSAASMTPEFNLFTVLYDGKLSSAIVFMYNPVATDSQLCLQSAPKGNPAYFVHTPHALMLQDVKAVVTHSIHSTLNSIGGIQVLFPLFSQLDLPYDGGPNSAECKKDPNLCAKLLGFICHLVETSQTVQQHMIQNRGFLVISFMLQKASREHLTNEVLSSFLALTKHLVTCLSGHSELMLKQLLDHVLFNPALWIYTPVPVQTRLYSYLATEFLADTQIYSNVRRVSTVLQTMHTLKYYYWVVNPRAKSGITPKGLDGPRPQQKDILAIRAYILLFLKQLIMIGNGVKDDELQSILNYLTTMHEDENLHDVLQMLISLMSEHPSSMVPAFDVKQGVRTVFKLLASESQLIRLQSLKLLGFFLSRSTHKRKYDVMSPHNLYTLLAERLLLNEETLTLPTYNVLYEILTEHISQQILYTRHPEPESHYRLENPMILKVVATLIRQSKQTENLQDVKKLFLSDMTLLCNNNRENRRTVLQMSVWQEWLIAMAYIHPKNTEEQKVSDMVYSLFRMLLHHAIKHEYGGWRVWVDTLAIVHSKVSYEEFKLQFAQMYEHYERQRSDNITDPAVRQMRPISTISGWEQQAVNGYQSSPSLPDETRAIEQDKEQQQEPDPSQECHCDLGENADDLAKYQQQAMKIIDDKQSDFPIDFVKPGEGTEAKEEILGGGTSTESLIGSGEKSSESPVSSQSPQKEPGTPSTETETEEGPVKVEESPEKSEEGSENVEEGPEKVEEGPEKVEEVSKKIDEGLEKVNETLEKVEDGAESASTKEEIPVSVDIEKTVEKEEEVSIGKEEKTETSESFEDAIGELKEDPKIEEPEVQTEVEEPKEKSEVQEPETNLEEKKEEEEIKEPEVIIKEAEETKAEAAKTPEPAEPEKVEEELTSTPSPESSSPPPSAEPPAEDAGEVPTSPTPLPESNQVPNSDDPSCDTCNNQDAVVPSLPSPNSDLVLPPKTVVLQKEPSVEENQNETPEKEPVSVLSIDEPAKDEAVKRSPQKRPHSSSTATQVDPVHFDSKRSKSGSSTGSNKGQGGRTMFSPGPTRPPFRIPEFKWSYIHQRLLSDVLFSLETDIQVWRSHSTKSVLDFVNSGENAIFVVNTVHLISQLADNLIIACGGLLPLLASATSPNSELDVIEPTQGMPVEVAVSFLQRLVNMADVLIFASSLNFGELEAEKNMSSGGILRQCLRLVCTCAVRNCLECKERSRPSIANASSSSLPAGSKTAHLHSLVRGQNSPKISAFKSMAESLNSVGSPVKDPEKLLQDMDVNRLRAVIYRDVEETKQAQFLSLAIVYFISVLMVSKYRDILEPPTTPPTPSPAPLRSNGTSSHHLHSHSSPGAIHGDDCAEDSEYEVIVVDENNSSVLDHESSVASSIKARGRSGSAHIAPIAHTYDVDLPESVRYAPMRPRTLSQPFESVDPAEETNCNVPEQIPTELTTPAQPLELIGQQQVEESWTDVNLNEDSDALNREDHHNMHNFSHSNELTEPAVCERGDKMTAEISVVRVVPNSPDASMMPSSARPEELPIKSLVNTDNLPVPTPSREASLTQKLETALSSVCPLLREIMVDFAPFLSKTLVGSHGQELLMEGKGLTTFKNSNSVVELVMLLCSQEWQNSLQKHAGLAFIELINEGRLLSHAMKDHIVRVANEAEFILNRMRADDVLKHADFESQCAQTQVDRREEEKMCDHLITAARRRDNVIASRLLEKVINILSNKHGAWGFMDPKQARQNEYWKLDVWEDDARRRKRLVHNPLGSSHPEATLKAAIEHGAPEDAILQAREEFHAHLAVSRSQQQALTSSDLLDDSELAADDRDLDCDLTGPINISTKAKLIAPGITAAGMVSITSTELYFEVDEDDPEFKKLDVEQRLPTDSGRVPVPGPGSDVTETGEQRAYLATLS</sequence>
<feature type="region of interest" description="Disordered" evidence="1">
    <location>
        <begin position="2192"/>
        <end position="2226"/>
    </location>
</feature>
<dbReference type="SUPFAM" id="SSF49899">
    <property type="entry name" value="Concanavalin A-like lectins/glucanases"/>
    <property type="match status" value="1"/>
</dbReference>
<dbReference type="Pfam" id="PF06469">
    <property type="entry name" value="DUF1088"/>
    <property type="match status" value="1"/>
</dbReference>
<dbReference type="SUPFAM" id="SSF48371">
    <property type="entry name" value="ARM repeat"/>
    <property type="match status" value="1"/>
</dbReference>
<feature type="compositionally biased region" description="Basic and acidic residues" evidence="1">
    <location>
        <begin position="1060"/>
        <end position="1131"/>
    </location>
</feature>
<organism evidence="3 4">
    <name type="scientific">Cloeon dipterum</name>
    <dbReference type="NCBI Taxonomy" id="197152"/>
    <lineage>
        <taxon>Eukaryota</taxon>
        <taxon>Metazoa</taxon>
        <taxon>Ecdysozoa</taxon>
        <taxon>Arthropoda</taxon>
        <taxon>Hexapoda</taxon>
        <taxon>Insecta</taxon>
        <taxon>Pterygota</taxon>
        <taxon>Palaeoptera</taxon>
        <taxon>Ephemeroptera</taxon>
        <taxon>Pisciforma</taxon>
        <taxon>Baetidae</taxon>
        <taxon>Cloeon</taxon>
    </lineage>
</organism>
<evidence type="ECO:0000313" key="4">
    <source>
        <dbReference type="Proteomes" id="UP000494165"/>
    </source>
</evidence>
<comment type="caution">
    <text evidence="3">The sequence shown here is derived from an EMBL/GenBank/DDBJ whole genome shotgun (WGS) entry which is preliminary data.</text>
</comment>
<name>A0A8S1CSY4_9INSE</name>
<feature type="compositionally biased region" description="Basic and acidic residues" evidence="1">
    <location>
        <begin position="1173"/>
        <end position="1201"/>
    </location>
</feature>
<dbReference type="GO" id="GO:0005829">
    <property type="term" value="C:cytosol"/>
    <property type="evidence" value="ECO:0007669"/>
    <property type="project" value="TreeGrafter"/>
</dbReference>
<dbReference type="GO" id="GO:0008104">
    <property type="term" value="P:intracellular protein localization"/>
    <property type="evidence" value="ECO:0007669"/>
    <property type="project" value="TreeGrafter"/>
</dbReference>
<dbReference type="OrthoDB" id="26681at2759"/>
<gene>
    <name evidence="3" type="ORF">CLODIP_2_CD06401</name>
</gene>
<feature type="region of interest" description="Disordered" evidence="1">
    <location>
        <begin position="980"/>
        <end position="1374"/>
    </location>
</feature>
<dbReference type="InterPro" id="IPR011993">
    <property type="entry name" value="PH-like_dom_sf"/>
</dbReference>
<accession>A0A8S1CSY4</accession>
<dbReference type="GO" id="GO:0019901">
    <property type="term" value="F:protein kinase binding"/>
    <property type="evidence" value="ECO:0007669"/>
    <property type="project" value="TreeGrafter"/>
</dbReference>
<dbReference type="InterPro" id="IPR016024">
    <property type="entry name" value="ARM-type_fold"/>
</dbReference>
<dbReference type="FunFam" id="2.60.120.200:FF:000010">
    <property type="entry name" value="neurobeachin isoform X2"/>
    <property type="match status" value="1"/>
</dbReference>
<feature type="compositionally biased region" description="Basic and acidic residues" evidence="1">
    <location>
        <begin position="1039"/>
        <end position="1052"/>
    </location>
</feature>
<feature type="compositionally biased region" description="Low complexity" evidence="1">
    <location>
        <begin position="1008"/>
        <end position="1033"/>
    </location>
</feature>
<keyword evidence="4" id="KW-1185">Reference proteome</keyword>
<feature type="region of interest" description="Disordered" evidence="1">
    <location>
        <begin position="1639"/>
        <end position="1674"/>
    </location>
</feature>
<dbReference type="InterPro" id="IPR023362">
    <property type="entry name" value="PH-BEACH_dom"/>
</dbReference>
<dbReference type="GO" id="GO:0016020">
    <property type="term" value="C:membrane"/>
    <property type="evidence" value="ECO:0007669"/>
    <property type="project" value="TreeGrafter"/>
</dbReference>
<dbReference type="InterPro" id="IPR013320">
    <property type="entry name" value="ConA-like_dom_sf"/>
</dbReference>
<evidence type="ECO:0000256" key="1">
    <source>
        <dbReference type="SAM" id="MobiDB-lite"/>
    </source>
</evidence>
<evidence type="ECO:0000313" key="3">
    <source>
        <dbReference type="EMBL" id="CAB3374566.1"/>
    </source>
</evidence>
<dbReference type="InterPro" id="IPR031570">
    <property type="entry name" value="NBEA/BDCP_DUF4704"/>
</dbReference>
<dbReference type="Pfam" id="PF15787">
    <property type="entry name" value="DUF4704"/>
    <property type="match status" value="1"/>
</dbReference>